<keyword evidence="8" id="KW-0520">NAD</keyword>
<dbReference type="Gene3D" id="3.20.20.70">
    <property type="entry name" value="Aldolase class I"/>
    <property type="match status" value="1"/>
</dbReference>
<keyword evidence="2" id="KW-0285">Flavoprotein</keyword>
<keyword evidence="4" id="KW-0507">mRNA processing</keyword>
<evidence type="ECO:0000256" key="14">
    <source>
        <dbReference type="ARBA" id="ARBA00048934"/>
    </source>
</evidence>
<dbReference type="InterPro" id="IPR035587">
    <property type="entry name" value="DUS-like_FMN-bd"/>
</dbReference>
<dbReference type="OrthoDB" id="272303at2759"/>
<evidence type="ECO:0000313" key="19">
    <source>
        <dbReference type="Proteomes" id="UP000242146"/>
    </source>
</evidence>
<dbReference type="InterPro" id="IPR013785">
    <property type="entry name" value="Aldolase_TIM"/>
</dbReference>
<comment type="catalytic activity">
    <reaction evidence="11">
        <text>5,6-dihydrouridine(17) in tRNA + NAD(+) = uridine(17) in tRNA + NADH + H(+)</text>
        <dbReference type="Rhea" id="RHEA:53372"/>
        <dbReference type="Rhea" id="RHEA-COMP:13541"/>
        <dbReference type="Rhea" id="RHEA-COMP:13542"/>
        <dbReference type="ChEBI" id="CHEBI:15378"/>
        <dbReference type="ChEBI" id="CHEBI:57540"/>
        <dbReference type="ChEBI" id="CHEBI:57945"/>
        <dbReference type="ChEBI" id="CHEBI:65315"/>
        <dbReference type="ChEBI" id="CHEBI:74443"/>
        <dbReference type="EC" id="1.3.1.88"/>
    </reaction>
    <physiologicalReaction direction="right-to-left" evidence="11">
        <dbReference type="Rhea" id="RHEA:53374"/>
    </physiologicalReaction>
</comment>
<evidence type="ECO:0000256" key="2">
    <source>
        <dbReference type="ARBA" id="ARBA00022630"/>
    </source>
</evidence>
<comment type="caution">
    <text evidence="18">The sequence shown here is derived from an EMBL/GenBank/DDBJ whole genome shotgun (WGS) entry which is preliminary data.</text>
</comment>
<proteinExistence type="inferred from homology"/>
<organism evidence="18 19">
    <name type="scientific">Hesseltinella vesiculosa</name>
    <dbReference type="NCBI Taxonomy" id="101127"/>
    <lineage>
        <taxon>Eukaryota</taxon>
        <taxon>Fungi</taxon>
        <taxon>Fungi incertae sedis</taxon>
        <taxon>Mucoromycota</taxon>
        <taxon>Mucoromycotina</taxon>
        <taxon>Mucoromycetes</taxon>
        <taxon>Mucorales</taxon>
        <taxon>Cunninghamellaceae</taxon>
        <taxon>Hesseltinella</taxon>
    </lineage>
</organism>
<comment type="catalytic activity">
    <reaction evidence="12">
        <text>5,6-dihydrouridine(16) in tRNA + NADP(+) = uridine(16) in tRNA + NADPH + H(+)</text>
        <dbReference type="Rhea" id="RHEA:53376"/>
        <dbReference type="Rhea" id="RHEA-COMP:13543"/>
        <dbReference type="Rhea" id="RHEA-COMP:13544"/>
        <dbReference type="ChEBI" id="CHEBI:15378"/>
        <dbReference type="ChEBI" id="CHEBI:57783"/>
        <dbReference type="ChEBI" id="CHEBI:58349"/>
        <dbReference type="ChEBI" id="CHEBI:65315"/>
        <dbReference type="ChEBI" id="CHEBI:74443"/>
        <dbReference type="EC" id="1.3.1.88"/>
    </reaction>
    <physiologicalReaction direction="right-to-left" evidence="12">
        <dbReference type="Rhea" id="RHEA:53378"/>
    </physiologicalReaction>
</comment>
<dbReference type="CDD" id="cd02801">
    <property type="entry name" value="DUS_like_FMN"/>
    <property type="match status" value="1"/>
</dbReference>
<dbReference type="GO" id="GO:0006397">
    <property type="term" value="P:mRNA processing"/>
    <property type="evidence" value="ECO:0007669"/>
    <property type="project" value="UniProtKB-KW"/>
</dbReference>
<keyword evidence="3" id="KW-0288">FMN</keyword>
<keyword evidence="19" id="KW-1185">Reference proteome</keyword>
<dbReference type="STRING" id="101127.A0A1X2GM59"/>
<evidence type="ECO:0000256" key="3">
    <source>
        <dbReference type="ARBA" id="ARBA00022643"/>
    </source>
</evidence>
<evidence type="ECO:0000313" key="18">
    <source>
        <dbReference type="EMBL" id="ORX56887.1"/>
    </source>
</evidence>
<evidence type="ECO:0000256" key="11">
    <source>
        <dbReference type="ARBA" id="ARBA00047287"/>
    </source>
</evidence>
<evidence type="ECO:0000256" key="1">
    <source>
        <dbReference type="ARBA" id="ARBA00001917"/>
    </source>
</evidence>
<dbReference type="EC" id="1.3.1.88" evidence="10"/>
<evidence type="ECO:0000256" key="9">
    <source>
        <dbReference type="ARBA" id="ARBA00038313"/>
    </source>
</evidence>
<name>A0A1X2GM59_9FUNG</name>
<comment type="catalytic activity">
    <reaction evidence="16">
        <text>5,6-dihydrouridine(17) in tRNA + NADP(+) = uridine(17) in tRNA + NADPH + H(+)</text>
        <dbReference type="Rhea" id="RHEA:53368"/>
        <dbReference type="Rhea" id="RHEA-COMP:13541"/>
        <dbReference type="Rhea" id="RHEA-COMP:13542"/>
        <dbReference type="ChEBI" id="CHEBI:15378"/>
        <dbReference type="ChEBI" id="CHEBI:57783"/>
        <dbReference type="ChEBI" id="CHEBI:58349"/>
        <dbReference type="ChEBI" id="CHEBI:65315"/>
        <dbReference type="ChEBI" id="CHEBI:74443"/>
        <dbReference type="EC" id="1.3.1.88"/>
    </reaction>
    <physiologicalReaction direction="right-to-left" evidence="16">
        <dbReference type="Rhea" id="RHEA:53370"/>
    </physiologicalReaction>
</comment>
<evidence type="ECO:0000256" key="10">
    <source>
        <dbReference type="ARBA" id="ARBA00038890"/>
    </source>
</evidence>
<dbReference type="Pfam" id="PF01207">
    <property type="entry name" value="Dus"/>
    <property type="match status" value="1"/>
</dbReference>
<accession>A0A1X2GM59</accession>
<evidence type="ECO:0000256" key="4">
    <source>
        <dbReference type="ARBA" id="ARBA00022664"/>
    </source>
</evidence>
<evidence type="ECO:0000259" key="17">
    <source>
        <dbReference type="Pfam" id="PF01207"/>
    </source>
</evidence>
<comment type="cofactor">
    <cofactor evidence="1">
        <name>FMN</name>
        <dbReference type="ChEBI" id="CHEBI:58210"/>
    </cofactor>
</comment>
<reference evidence="18 19" key="1">
    <citation type="submission" date="2016-07" db="EMBL/GenBank/DDBJ databases">
        <title>Pervasive Adenine N6-methylation of Active Genes in Fungi.</title>
        <authorList>
            <consortium name="DOE Joint Genome Institute"/>
            <person name="Mondo S.J."/>
            <person name="Dannebaum R.O."/>
            <person name="Kuo R.C."/>
            <person name="Labutti K."/>
            <person name="Haridas S."/>
            <person name="Kuo A."/>
            <person name="Salamov A."/>
            <person name="Ahrendt S.R."/>
            <person name="Lipzen A."/>
            <person name="Sullivan W."/>
            <person name="Andreopoulos W.B."/>
            <person name="Clum A."/>
            <person name="Lindquist E."/>
            <person name="Daum C."/>
            <person name="Ramamoorthy G.K."/>
            <person name="Gryganskyi A."/>
            <person name="Culley D."/>
            <person name="Magnuson J.K."/>
            <person name="James T.Y."/>
            <person name="O'Malley M.A."/>
            <person name="Stajich J.E."/>
            <person name="Spatafora J.W."/>
            <person name="Visel A."/>
            <person name="Grigoriev I.V."/>
        </authorList>
    </citation>
    <scope>NUCLEOTIDE SEQUENCE [LARGE SCALE GENOMIC DNA]</scope>
    <source>
        <strain evidence="18 19">NRRL 3301</strain>
    </source>
</reference>
<protein>
    <recommendedName>
        <fullName evidence="10">tRNA-dihydrouridine(16/17) synthase [NAD(P)(+)]</fullName>
        <ecNumber evidence="10">1.3.1.88</ecNumber>
    </recommendedName>
</protein>
<evidence type="ECO:0000256" key="6">
    <source>
        <dbReference type="ARBA" id="ARBA00022857"/>
    </source>
</evidence>
<dbReference type="SUPFAM" id="SSF51395">
    <property type="entry name" value="FMN-linked oxidoreductases"/>
    <property type="match status" value="1"/>
</dbReference>
<gene>
    <name evidence="18" type="ORF">DM01DRAFT_1334448</name>
</gene>
<evidence type="ECO:0000256" key="12">
    <source>
        <dbReference type="ARBA" id="ARBA00047652"/>
    </source>
</evidence>
<evidence type="ECO:0000256" key="15">
    <source>
        <dbReference type="ARBA" id="ARBA00049447"/>
    </source>
</evidence>
<comment type="catalytic activity">
    <reaction evidence="14">
        <text>5,6-dihydrouridine(16) in tRNA + NAD(+) = uridine(16) in tRNA + NADH + H(+)</text>
        <dbReference type="Rhea" id="RHEA:53380"/>
        <dbReference type="Rhea" id="RHEA-COMP:13543"/>
        <dbReference type="Rhea" id="RHEA-COMP:13544"/>
        <dbReference type="ChEBI" id="CHEBI:15378"/>
        <dbReference type="ChEBI" id="CHEBI:57540"/>
        <dbReference type="ChEBI" id="CHEBI:57945"/>
        <dbReference type="ChEBI" id="CHEBI:65315"/>
        <dbReference type="ChEBI" id="CHEBI:74443"/>
        <dbReference type="EC" id="1.3.1.88"/>
    </reaction>
    <physiologicalReaction direction="right-to-left" evidence="14">
        <dbReference type="Rhea" id="RHEA:53382"/>
    </physiologicalReaction>
</comment>
<evidence type="ECO:0000256" key="7">
    <source>
        <dbReference type="ARBA" id="ARBA00023002"/>
    </source>
</evidence>
<feature type="domain" description="DUS-like FMN-binding" evidence="17">
    <location>
        <begin position="25"/>
        <end position="323"/>
    </location>
</feature>
<dbReference type="Proteomes" id="UP000242146">
    <property type="component" value="Unassembled WGS sequence"/>
</dbReference>
<dbReference type="GO" id="GO:0102263">
    <property type="term" value="F:tRNA-dihydrouridine17 synthase activity"/>
    <property type="evidence" value="ECO:0007669"/>
    <property type="project" value="EnsemblFungi"/>
</dbReference>
<comment type="similarity">
    <text evidence="9">Belongs to the Dus family. Dus1 subfamily.</text>
</comment>
<evidence type="ECO:0000256" key="16">
    <source>
        <dbReference type="ARBA" id="ARBA00049467"/>
    </source>
</evidence>
<dbReference type="AlphaFoldDB" id="A0A1X2GM59"/>
<evidence type="ECO:0000256" key="8">
    <source>
        <dbReference type="ARBA" id="ARBA00023027"/>
    </source>
</evidence>
<dbReference type="GO" id="GO:0102262">
    <property type="term" value="F:tRNA-dihydrouridine16 synthase activity"/>
    <property type="evidence" value="ECO:0007669"/>
    <property type="project" value="EnsemblFungi"/>
</dbReference>
<dbReference type="GO" id="GO:0050660">
    <property type="term" value="F:flavin adenine dinucleotide binding"/>
    <property type="evidence" value="ECO:0007669"/>
    <property type="project" value="InterPro"/>
</dbReference>
<keyword evidence="6" id="KW-0521">NADP</keyword>
<dbReference type="EMBL" id="MCGT01000009">
    <property type="protein sequence ID" value="ORX56887.1"/>
    <property type="molecule type" value="Genomic_DNA"/>
</dbReference>
<evidence type="ECO:0000256" key="13">
    <source>
        <dbReference type="ARBA" id="ARBA00048342"/>
    </source>
</evidence>
<comment type="catalytic activity">
    <reaction evidence="13">
        <text>a 5,6-dihydrouridine in mRNA + NAD(+) = a uridine in mRNA + NADH + H(+)</text>
        <dbReference type="Rhea" id="RHEA:69851"/>
        <dbReference type="Rhea" id="RHEA-COMP:14658"/>
        <dbReference type="Rhea" id="RHEA-COMP:17789"/>
        <dbReference type="ChEBI" id="CHEBI:15378"/>
        <dbReference type="ChEBI" id="CHEBI:57540"/>
        <dbReference type="ChEBI" id="CHEBI:57945"/>
        <dbReference type="ChEBI" id="CHEBI:65315"/>
        <dbReference type="ChEBI" id="CHEBI:74443"/>
    </reaction>
    <physiologicalReaction direction="right-to-left" evidence="13">
        <dbReference type="Rhea" id="RHEA:69853"/>
    </physiologicalReaction>
</comment>
<dbReference type="InterPro" id="IPR018517">
    <property type="entry name" value="tRNA_hU_synthase_CS"/>
</dbReference>
<keyword evidence="7" id="KW-0560">Oxidoreductase</keyword>
<dbReference type="PROSITE" id="PS01136">
    <property type="entry name" value="UPF0034"/>
    <property type="match status" value="1"/>
</dbReference>
<dbReference type="PANTHER" id="PTHR11082">
    <property type="entry name" value="TRNA-DIHYDROURIDINE SYNTHASE"/>
    <property type="match status" value="1"/>
</dbReference>
<keyword evidence="5" id="KW-0819">tRNA processing</keyword>
<comment type="catalytic activity">
    <reaction evidence="15">
        <text>a 5,6-dihydrouridine in mRNA + NADP(+) = a uridine in mRNA + NADPH + H(+)</text>
        <dbReference type="Rhea" id="RHEA:69855"/>
        <dbReference type="Rhea" id="RHEA-COMP:14658"/>
        <dbReference type="Rhea" id="RHEA-COMP:17789"/>
        <dbReference type="ChEBI" id="CHEBI:15378"/>
        <dbReference type="ChEBI" id="CHEBI:57783"/>
        <dbReference type="ChEBI" id="CHEBI:58349"/>
        <dbReference type="ChEBI" id="CHEBI:65315"/>
        <dbReference type="ChEBI" id="CHEBI:74443"/>
    </reaction>
    <physiologicalReaction direction="right-to-left" evidence="15">
        <dbReference type="Rhea" id="RHEA:69857"/>
    </physiologicalReaction>
</comment>
<evidence type="ECO:0000256" key="5">
    <source>
        <dbReference type="ARBA" id="ARBA00022694"/>
    </source>
</evidence>
<sequence length="380" mass="43411">MSSAPIKLKGYDFFRQTLKSPKFVLAPMVASSELAYRALTRRHGATLCYTPMFHARLFSEPPNHRYRKEQWSTNAEDRPVIVQFCANDPDVLLKAARMVEDDCDAVDINLGCPQNIAKRGKYGSFLQEDWPLIEKLVKTLDENLKVPVTVKIRVFADVEKTVAYAKMVEAAGAQMLTVHGRLREQKGHVTGLADWDKIKAVKEAVNIPVLANGNILYYEDIQRCMDYTGVDGVMSAEATLYNPAIFDEKYKDMPPYSWEMALEYLEIAKEVEAITPCIKAHLFKLFQPALPIHTDLRHAMAAAKTWDDYYAVTLKLKERLQQDEATIGEENLKGQVDDRGVRQYGHWRCQVRREKRLRNDLIFFFFSSAALHSPRQVSGD</sequence>
<dbReference type="PANTHER" id="PTHR11082:SF5">
    <property type="entry name" value="TRNA-DIHYDROURIDINE(16_17) SYNTHASE [NAD(P)(+)]-LIKE"/>
    <property type="match status" value="1"/>
</dbReference>